<dbReference type="Proteomes" id="UP000545761">
    <property type="component" value="Unassembled WGS sequence"/>
</dbReference>
<gene>
    <name evidence="4" type="ORF">H1D24_09265</name>
</gene>
<dbReference type="AlphaFoldDB" id="A0A7W0I891"/>
<evidence type="ECO:0000259" key="3">
    <source>
        <dbReference type="PROSITE" id="PS50801"/>
    </source>
</evidence>
<reference evidence="4 5" key="1">
    <citation type="submission" date="2020-07" db="EMBL/GenBank/DDBJ databases">
        <title>Streptomyces isolated from Indian soil.</title>
        <authorList>
            <person name="Mandal S."/>
            <person name="Maiti P.K."/>
        </authorList>
    </citation>
    <scope>NUCLEOTIDE SEQUENCE [LARGE SCALE GENOMIC DNA]</scope>
    <source>
        <strain evidence="4 5">PSKA28</strain>
    </source>
</reference>
<organism evidence="4 5">
    <name type="scientific">Streptomyces himalayensis subsp. himalayensis</name>
    <dbReference type="NCBI Taxonomy" id="2756131"/>
    <lineage>
        <taxon>Bacteria</taxon>
        <taxon>Bacillati</taxon>
        <taxon>Actinomycetota</taxon>
        <taxon>Actinomycetes</taxon>
        <taxon>Kitasatosporales</taxon>
        <taxon>Streptomycetaceae</taxon>
        <taxon>Streptomyces</taxon>
        <taxon>Streptomyces himalayensis</taxon>
    </lineage>
</organism>
<dbReference type="GO" id="GO:0043856">
    <property type="term" value="F:anti-sigma factor antagonist activity"/>
    <property type="evidence" value="ECO:0007669"/>
    <property type="project" value="InterPro"/>
</dbReference>
<comment type="caution">
    <text evidence="4">The sequence shown here is derived from an EMBL/GenBank/DDBJ whole genome shotgun (WGS) entry which is preliminary data.</text>
</comment>
<dbReference type="InterPro" id="IPR002645">
    <property type="entry name" value="STAS_dom"/>
</dbReference>
<name>A0A7W0I891_9ACTN</name>
<dbReference type="EMBL" id="JACEHE010000004">
    <property type="protein sequence ID" value="MBA2945993.1"/>
    <property type="molecule type" value="Genomic_DNA"/>
</dbReference>
<evidence type="ECO:0000256" key="2">
    <source>
        <dbReference type="RuleBase" id="RU003749"/>
    </source>
</evidence>
<evidence type="ECO:0000313" key="5">
    <source>
        <dbReference type="Proteomes" id="UP000545761"/>
    </source>
</evidence>
<accession>A0A7W0I891</accession>
<comment type="similarity">
    <text evidence="1 2">Belongs to the anti-sigma-factor antagonist family.</text>
</comment>
<dbReference type="PROSITE" id="PS50801">
    <property type="entry name" value="STAS"/>
    <property type="match status" value="1"/>
</dbReference>
<dbReference type="Pfam" id="PF01740">
    <property type="entry name" value="STAS"/>
    <property type="match status" value="1"/>
</dbReference>
<dbReference type="InterPro" id="IPR036513">
    <property type="entry name" value="STAS_dom_sf"/>
</dbReference>
<dbReference type="NCBIfam" id="TIGR00377">
    <property type="entry name" value="ant_ant_sig"/>
    <property type="match status" value="1"/>
</dbReference>
<dbReference type="PANTHER" id="PTHR33495:SF2">
    <property type="entry name" value="ANTI-SIGMA FACTOR ANTAGONIST TM_1081-RELATED"/>
    <property type="match status" value="1"/>
</dbReference>
<feature type="domain" description="STAS" evidence="3">
    <location>
        <begin position="4"/>
        <end position="114"/>
    </location>
</feature>
<evidence type="ECO:0000256" key="1">
    <source>
        <dbReference type="ARBA" id="ARBA00009013"/>
    </source>
</evidence>
<dbReference type="CDD" id="cd07043">
    <property type="entry name" value="STAS_anti-anti-sigma_factors"/>
    <property type="match status" value="1"/>
</dbReference>
<dbReference type="RefSeq" id="WP_181656929.1">
    <property type="nucleotide sequence ID" value="NZ_JACEHE010000004.1"/>
</dbReference>
<protein>
    <recommendedName>
        <fullName evidence="2">Anti-sigma factor antagonist</fullName>
    </recommendedName>
</protein>
<dbReference type="Gene3D" id="3.30.750.24">
    <property type="entry name" value="STAS domain"/>
    <property type="match status" value="1"/>
</dbReference>
<evidence type="ECO:0000313" key="4">
    <source>
        <dbReference type="EMBL" id="MBA2945993.1"/>
    </source>
</evidence>
<dbReference type="SUPFAM" id="SSF52091">
    <property type="entry name" value="SpoIIaa-like"/>
    <property type="match status" value="1"/>
</dbReference>
<dbReference type="InterPro" id="IPR003658">
    <property type="entry name" value="Anti-sigma_ant"/>
</dbReference>
<sequence>MEPLRVSSQRRDAWEVVEVTGEIDITTRDELGDHLDDVIAAHNPARVIVDFSDLDFCDASGLSVLVAAAHEARQRHGQLRLVCPEGPIRRLLRITELTTIIPVYDTVTQAMFPSRRGADDYRTGP</sequence>
<dbReference type="PANTHER" id="PTHR33495">
    <property type="entry name" value="ANTI-SIGMA FACTOR ANTAGONIST TM_1081-RELATED-RELATED"/>
    <property type="match status" value="1"/>
</dbReference>
<proteinExistence type="inferred from homology"/>